<dbReference type="AlphaFoldDB" id="A0A3G2V8L4"/>
<protein>
    <submittedName>
        <fullName evidence="1">Enoyl-CoA hydratase/isomerase family protein</fullName>
    </submittedName>
</protein>
<keyword evidence="1" id="KW-0413">Isomerase</keyword>
<dbReference type="Proteomes" id="UP000280708">
    <property type="component" value="Chromosome"/>
</dbReference>
<dbReference type="PANTHER" id="PTHR11941:SF54">
    <property type="entry name" value="ENOYL-COA HYDRATASE, MITOCHONDRIAL"/>
    <property type="match status" value="1"/>
</dbReference>
<dbReference type="CDD" id="cd06558">
    <property type="entry name" value="crotonase-like"/>
    <property type="match status" value="1"/>
</dbReference>
<organism evidence="1 2">
    <name type="scientific">Sphingobium yanoikuyae</name>
    <name type="common">Sphingomonas yanoikuyae</name>
    <dbReference type="NCBI Taxonomy" id="13690"/>
    <lineage>
        <taxon>Bacteria</taxon>
        <taxon>Pseudomonadati</taxon>
        <taxon>Pseudomonadota</taxon>
        <taxon>Alphaproteobacteria</taxon>
        <taxon>Sphingomonadales</taxon>
        <taxon>Sphingomonadaceae</taxon>
        <taxon>Sphingobium</taxon>
    </lineage>
</organism>
<dbReference type="Pfam" id="PF00378">
    <property type="entry name" value="ECH_1"/>
    <property type="match status" value="1"/>
</dbReference>
<reference evidence="1 2" key="1">
    <citation type="submission" date="2018-10" db="EMBL/GenBank/DDBJ databases">
        <title>Characterization and genome analysis of a novel bacterium Sphingobium yanoikuyae SJTF8 capable of degrading PAHs.</title>
        <authorList>
            <person name="Yin C."/>
            <person name="Xiong W."/>
            <person name="Liang R."/>
        </authorList>
    </citation>
    <scope>NUCLEOTIDE SEQUENCE [LARGE SCALE GENOMIC DNA]</scope>
    <source>
        <strain evidence="1 2">SJTF8</strain>
    </source>
</reference>
<dbReference type="PANTHER" id="PTHR11941">
    <property type="entry name" value="ENOYL-COA HYDRATASE-RELATED"/>
    <property type="match status" value="1"/>
</dbReference>
<dbReference type="EMBL" id="CP033230">
    <property type="protein sequence ID" value="AYO80799.1"/>
    <property type="molecule type" value="Genomic_DNA"/>
</dbReference>
<evidence type="ECO:0000313" key="2">
    <source>
        <dbReference type="Proteomes" id="UP000280708"/>
    </source>
</evidence>
<gene>
    <name evidence="1" type="ORF">EBF16_26105</name>
</gene>
<proteinExistence type="predicted"/>
<dbReference type="SUPFAM" id="SSF52096">
    <property type="entry name" value="ClpP/crotonase"/>
    <property type="match status" value="1"/>
</dbReference>
<name>A0A3G2V8L4_SPHYA</name>
<sequence>MSDHYQKIRVAHASGVAIVTIDNPPVNVLDAALMTDLRRFLTGAREDHETKVIIFESASPDFFIAHVDMRLIDDPHAFDEIARDVPPGLNVFQALGELVRGLPQVTIVKLAGVARGGGAEFIAACDMAFAAIGRAGLGQIEALMGIVPSGGAMQYLSTRMSRGRILEVILGGGLFTAEEAAAYGWINRALPAAELDNFVDALARHIAALPAGVAPAAKRVLPPDDLSAGFVREQSEWSRLFAEPAAELLIRGGLARGAQTVDGEKRLEEILREIPL</sequence>
<evidence type="ECO:0000313" key="1">
    <source>
        <dbReference type="EMBL" id="AYO80799.1"/>
    </source>
</evidence>
<accession>A0A3G2V8L4</accession>
<dbReference type="Gene3D" id="3.90.226.10">
    <property type="entry name" value="2-enoyl-CoA Hydratase, Chain A, domain 1"/>
    <property type="match status" value="1"/>
</dbReference>
<dbReference type="GO" id="GO:0016853">
    <property type="term" value="F:isomerase activity"/>
    <property type="evidence" value="ECO:0007669"/>
    <property type="project" value="UniProtKB-KW"/>
</dbReference>
<dbReference type="InterPro" id="IPR001753">
    <property type="entry name" value="Enoyl-CoA_hydra/iso"/>
</dbReference>
<dbReference type="GO" id="GO:0006635">
    <property type="term" value="P:fatty acid beta-oxidation"/>
    <property type="evidence" value="ECO:0007669"/>
    <property type="project" value="TreeGrafter"/>
</dbReference>
<dbReference type="InterPro" id="IPR029045">
    <property type="entry name" value="ClpP/crotonase-like_dom_sf"/>
</dbReference>